<dbReference type="PANTHER" id="PTHR11662">
    <property type="entry name" value="SOLUTE CARRIER FAMILY 17"/>
    <property type="match status" value="1"/>
</dbReference>
<feature type="domain" description="Major facilitator superfamily (MFS) profile" evidence="6">
    <location>
        <begin position="25"/>
        <end position="434"/>
    </location>
</feature>
<evidence type="ECO:0000256" key="5">
    <source>
        <dbReference type="SAM" id="Phobius"/>
    </source>
</evidence>
<feature type="transmembrane region" description="Helical" evidence="5">
    <location>
        <begin position="331"/>
        <end position="353"/>
    </location>
</feature>
<feature type="transmembrane region" description="Helical" evidence="5">
    <location>
        <begin position="180"/>
        <end position="199"/>
    </location>
</feature>
<keyword evidence="3 5" id="KW-1133">Transmembrane helix</keyword>
<reference evidence="8" key="2">
    <citation type="submission" date="2015-05" db="EMBL/GenBank/DDBJ databases">
        <title>Complete genome sequence of Corynebacterium testudinoris DSM 44614, recovered from necrotic lesions in the mouth of a tortoise.</title>
        <authorList>
            <person name="Ruckert C."/>
            <person name="Albersmeier A."/>
            <person name="Winkler A."/>
            <person name="Tauch A."/>
        </authorList>
    </citation>
    <scope>NUCLEOTIDE SEQUENCE [LARGE SCALE GENOMIC DNA]</scope>
    <source>
        <strain evidence="8">DSM 44614</strain>
    </source>
</reference>
<comment type="subcellular location">
    <subcellularLocation>
        <location evidence="1">Cell membrane</location>
        <topology evidence="1">Multi-pass membrane protein</topology>
    </subcellularLocation>
</comment>
<organism evidence="7 8">
    <name type="scientific">Corynebacterium testudinoris</name>
    <dbReference type="NCBI Taxonomy" id="136857"/>
    <lineage>
        <taxon>Bacteria</taxon>
        <taxon>Bacillati</taxon>
        <taxon>Actinomycetota</taxon>
        <taxon>Actinomycetes</taxon>
        <taxon>Mycobacteriales</taxon>
        <taxon>Corynebacteriaceae</taxon>
        <taxon>Corynebacterium</taxon>
    </lineage>
</organism>
<dbReference type="PANTHER" id="PTHR11662:SF399">
    <property type="entry name" value="FI19708P1-RELATED"/>
    <property type="match status" value="1"/>
</dbReference>
<evidence type="ECO:0000256" key="1">
    <source>
        <dbReference type="ARBA" id="ARBA00004651"/>
    </source>
</evidence>
<feature type="transmembrane region" description="Helical" evidence="5">
    <location>
        <begin position="365"/>
        <end position="387"/>
    </location>
</feature>
<evidence type="ECO:0000259" key="6">
    <source>
        <dbReference type="PROSITE" id="PS50850"/>
    </source>
</evidence>
<dbReference type="PROSITE" id="PS50850">
    <property type="entry name" value="MFS"/>
    <property type="match status" value="1"/>
</dbReference>
<proteinExistence type="predicted"/>
<protein>
    <submittedName>
        <fullName evidence="7">Nitrate/nitrite transporter</fullName>
    </submittedName>
</protein>
<dbReference type="PATRIC" id="fig|136857.5.peg.1840"/>
<feature type="transmembrane region" description="Helical" evidence="5">
    <location>
        <begin position="23"/>
        <end position="41"/>
    </location>
</feature>
<reference evidence="7 8" key="1">
    <citation type="journal article" date="2015" name="Genome Announc.">
        <title>Complete Genome Sequence of the Type Strain Corynebacterium testudinoris DSM 44614, Recovered from Necrotic Lesions in the Mouth of a Tortoise.</title>
        <authorList>
            <person name="Ruckert C."/>
            <person name="Kriete M."/>
            <person name="Jaenicke S."/>
            <person name="Winkler A."/>
            <person name="Tauch A."/>
        </authorList>
    </citation>
    <scope>NUCLEOTIDE SEQUENCE [LARGE SCALE GENOMIC DNA]</scope>
    <source>
        <strain evidence="7 8">DSM 44614</strain>
    </source>
</reference>
<feature type="transmembrane region" description="Helical" evidence="5">
    <location>
        <begin position="61"/>
        <end position="79"/>
    </location>
</feature>
<dbReference type="InterPro" id="IPR050382">
    <property type="entry name" value="MFS_Na/Anion_cotransporter"/>
</dbReference>
<keyword evidence="2 5" id="KW-0812">Transmembrane</keyword>
<evidence type="ECO:0000256" key="4">
    <source>
        <dbReference type="ARBA" id="ARBA00023136"/>
    </source>
</evidence>
<dbReference type="RefSeq" id="WP_047253480.1">
    <property type="nucleotide sequence ID" value="NZ_CP011545.1"/>
</dbReference>
<feature type="transmembrane region" description="Helical" evidence="5">
    <location>
        <begin position="407"/>
        <end position="430"/>
    </location>
</feature>
<feature type="transmembrane region" description="Helical" evidence="5">
    <location>
        <begin position="120"/>
        <end position="141"/>
    </location>
</feature>
<dbReference type="STRING" id="136857.CTEST_09255"/>
<evidence type="ECO:0000256" key="2">
    <source>
        <dbReference type="ARBA" id="ARBA00022692"/>
    </source>
</evidence>
<sequence>MVLWVNTPRLNPHPREQITRKAITVWVFAVLVYVVAITGRTSFGVASVDAIERFDVDASRIAVFTSVQIGVYAFAQIPVGMLTDRFGPRKMLVVGAIIMAVGQVILAFSTSYWVAIIARIFIGAGDATAFLSVMRILPYWFPLKKTPLFTQMTAAIGQTGQFLSAVPFLALLHGPGWTPAFLSLGALGIIIALAAWVAVADSPEAWAAAEKGTKKEKKPAPDRMPIGTLLATVFREPLCWQGFFNHYASMMPQIVFTLLWGVPMMTLGMGLSPSTVGMVLSINVVASMVAGPILGPISARMGSNRVVAAIIFAGCIGLAWIIFFLPAEPRGVTAIIVVNIVMALFTPSSNYGFDDIREGLDRRIVATATGMANMGGFFAGMFAAQAVGFLLDYSSDGAAYTWADFRLAWWAVIIAWGIGIIGLVIFRFIVARRRTRREQAGLGSGTVRIVESSDG</sequence>
<keyword evidence="8" id="KW-1185">Reference proteome</keyword>
<dbReference type="AlphaFoldDB" id="A0A0G3H965"/>
<dbReference type="KEGG" id="cted:CTEST_09255"/>
<name>A0A0G3H965_9CORY</name>
<dbReference type="InterPro" id="IPR011701">
    <property type="entry name" value="MFS"/>
</dbReference>
<keyword evidence="4 5" id="KW-0472">Membrane</keyword>
<dbReference type="GO" id="GO:0005886">
    <property type="term" value="C:plasma membrane"/>
    <property type="evidence" value="ECO:0007669"/>
    <property type="project" value="UniProtKB-SubCell"/>
</dbReference>
<dbReference type="SUPFAM" id="SSF103473">
    <property type="entry name" value="MFS general substrate transporter"/>
    <property type="match status" value="1"/>
</dbReference>
<dbReference type="EMBL" id="CP011545">
    <property type="protein sequence ID" value="AKK09280.1"/>
    <property type="molecule type" value="Genomic_DNA"/>
</dbReference>
<evidence type="ECO:0000256" key="3">
    <source>
        <dbReference type="ARBA" id="ARBA00022989"/>
    </source>
</evidence>
<dbReference type="OrthoDB" id="4332123at2"/>
<dbReference type="InterPro" id="IPR020846">
    <property type="entry name" value="MFS_dom"/>
</dbReference>
<dbReference type="Pfam" id="PF07690">
    <property type="entry name" value="MFS_1"/>
    <property type="match status" value="1"/>
</dbReference>
<feature type="transmembrane region" description="Helical" evidence="5">
    <location>
        <begin position="91"/>
        <end position="114"/>
    </location>
</feature>
<evidence type="ECO:0000313" key="8">
    <source>
        <dbReference type="Proteomes" id="UP000035540"/>
    </source>
</evidence>
<dbReference type="Proteomes" id="UP000035540">
    <property type="component" value="Chromosome"/>
</dbReference>
<feature type="transmembrane region" description="Helical" evidence="5">
    <location>
        <begin position="306"/>
        <end position="325"/>
    </location>
</feature>
<gene>
    <name evidence="7" type="ORF">CTEST_09255</name>
</gene>
<evidence type="ECO:0000313" key="7">
    <source>
        <dbReference type="EMBL" id="AKK09280.1"/>
    </source>
</evidence>
<feature type="transmembrane region" description="Helical" evidence="5">
    <location>
        <begin position="254"/>
        <end position="271"/>
    </location>
</feature>
<dbReference type="CDD" id="cd06174">
    <property type="entry name" value="MFS"/>
    <property type="match status" value="1"/>
</dbReference>
<dbReference type="GO" id="GO:0022857">
    <property type="term" value="F:transmembrane transporter activity"/>
    <property type="evidence" value="ECO:0007669"/>
    <property type="project" value="InterPro"/>
</dbReference>
<feature type="transmembrane region" description="Helical" evidence="5">
    <location>
        <begin position="277"/>
        <end position="294"/>
    </location>
</feature>
<dbReference type="InterPro" id="IPR036259">
    <property type="entry name" value="MFS_trans_sf"/>
</dbReference>
<accession>A0A0G3H965</accession>
<dbReference type="Gene3D" id="1.20.1250.20">
    <property type="entry name" value="MFS general substrate transporter like domains"/>
    <property type="match status" value="2"/>
</dbReference>